<dbReference type="Pfam" id="PF05670">
    <property type="entry name" value="NFACT-R_1"/>
    <property type="match status" value="1"/>
</dbReference>
<feature type="compositionally biased region" description="Polar residues" evidence="8">
    <location>
        <begin position="772"/>
        <end position="790"/>
    </location>
</feature>
<dbReference type="Pfam" id="PF11923">
    <property type="entry name" value="NFACT-C"/>
    <property type="match status" value="1"/>
</dbReference>
<evidence type="ECO:0000313" key="11">
    <source>
        <dbReference type="EMBL" id="CDW29222.1"/>
    </source>
</evidence>
<dbReference type="GO" id="GO:0000049">
    <property type="term" value="F:tRNA binding"/>
    <property type="evidence" value="ECO:0007669"/>
    <property type="project" value="TreeGrafter"/>
</dbReference>
<feature type="compositionally biased region" description="Acidic residues" evidence="8">
    <location>
        <begin position="734"/>
        <end position="746"/>
    </location>
</feature>
<dbReference type="GO" id="GO:1990112">
    <property type="term" value="C:RQC complex"/>
    <property type="evidence" value="ECO:0007669"/>
    <property type="project" value="TreeGrafter"/>
</dbReference>
<dbReference type="NCBIfam" id="NF041120">
    <property type="entry name" value="RqcH_arch"/>
    <property type="match status" value="1"/>
</dbReference>
<dbReference type="Pfam" id="PF05833">
    <property type="entry name" value="NFACT_N"/>
    <property type="match status" value="1"/>
</dbReference>
<dbReference type="GO" id="GO:1990116">
    <property type="term" value="P:ribosome-associated ubiquitin-dependent protein catabolic process"/>
    <property type="evidence" value="ECO:0007669"/>
    <property type="project" value="TreeGrafter"/>
</dbReference>
<comment type="subcellular location">
    <subcellularLocation>
        <location evidence="2">Cytoplasm</location>
    </subcellularLocation>
    <subcellularLocation>
        <location evidence="1">Nucleus</location>
    </subcellularLocation>
</comment>
<evidence type="ECO:0000256" key="4">
    <source>
        <dbReference type="ARBA" id="ARBA00022490"/>
    </source>
</evidence>
<evidence type="ECO:0000256" key="2">
    <source>
        <dbReference type="ARBA" id="ARBA00004496"/>
    </source>
</evidence>
<dbReference type="GO" id="GO:0043023">
    <property type="term" value="F:ribosomal large subunit binding"/>
    <property type="evidence" value="ECO:0007669"/>
    <property type="project" value="TreeGrafter"/>
</dbReference>
<dbReference type="FunFam" id="2.30.310.10:FF:000001">
    <property type="entry name" value="Nuclear export mediator factor Nemf"/>
    <property type="match status" value="1"/>
</dbReference>
<feature type="compositionally biased region" description="Basic and acidic residues" evidence="8">
    <location>
        <begin position="819"/>
        <end position="851"/>
    </location>
</feature>
<name>A0A0K2TU66_LEPSM</name>
<evidence type="ECO:0000256" key="1">
    <source>
        <dbReference type="ARBA" id="ARBA00004123"/>
    </source>
</evidence>
<keyword evidence="5 7" id="KW-0175">Coiled coil</keyword>
<protein>
    <submittedName>
        <fullName evidence="11">Nuclear export mediator factor NEMF homolog [Apis florea]</fullName>
    </submittedName>
</protein>
<dbReference type="InterPro" id="IPR008532">
    <property type="entry name" value="NFACT_RNA-bd"/>
</dbReference>
<feature type="compositionally biased region" description="Basic and acidic residues" evidence="8">
    <location>
        <begin position="678"/>
        <end position="704"/>
    </location>
</feature>
<dbReference type="GO" id="GO:0072344">
    <property type="term" value="P:rescue of stalled ribosome"/>
    <property type="evidence" value="ECO:0007669"/>
    <property type="project" value="TreeGrafter"/>
</dbReference>
<dbReference type="GO" id="GO:0005634">
    <property type="term" value="C:nucleus"/>
    <property type="evidence" value="ECO:0007669"/>
    <property type="project" value="UniProtKB-SubCell"/>
</dbReference>
<dbReference type="GO" id="GO:0005737">
    <property type="term" value="C:cytoplasm"/>
    <property type="evidence" value="ECO:0007669"/>
    <property type="project" value="UniProtKB-SubCell"/>
</dbReference>
<feature type="coiled-coil region" evidence="7">
    <location>
        <begin position="303"/>
        <end position="330"/>
    </location>
</feature>
<organism evidence="11">
    <name type="scientific">Lepeophtheirus salmonis</name>
    <name type="common">Salmon louse</name>
    <name type="synonym">Caligus salmonis</name>
    <dbReference type="NCBI Taxonomy" id="72036"/>
    <lineage>
        <taxon>Eukaryota</taxon>
        <taxon>Metazoa</taxon>
        <taxon>Ecdysozoa</taxon>
        <taxon>Arthropoda</taxon>
        <taxon>Crustacea</taxon>
        <taxon>Multicrustacea</taxon>
        <taxon>Hexanauplia</taxon>
        <taxon>Copepoda</taxon>
        <taxon>Siphonostomatoida</taxon>
        <taxon>Caligidae</taxon>
        <taxon>Lepeophtheirus</taxon>
    </lineage>
</organism>
<comment type="similarity">
    <text evidence="3">Belongs to the NEMF family.</text>
</comment>
<evidence type="ECO:0000256" key="3">
    <source>
        <dbReference type="ARBA" id="ARBA00008318"/>
    </source>
</evidence>
<evidence type="ECO:0000256" key="5">
    <source>
        <dbReference type="ARBA" id="ARBA00023054"/>
    </source>
</evidence>
<dbReference type="PANTHER" id="PTHR15239">
    <property type="entry name" value="NUCLEAR EXPORT MEDIATOR FACTOR NEMF"/>
    <property type="match status" value="1"/>
</dbReference>
<keyword evidence="6" id="KW-0539">Nucleus</keyword>
<feature type="region of interest" description="Disordered" evidence="8">
    <location>
        <begin position="772"/>
        <end position="893"/>
    </location>
</feature>
<dbReference type="InterPro" id="IPR051608">
    <property type="entry name" value="RQC_Subunit_NEMF"/>
</dbReference>
<feature type="compositionally biased region" description="Acidic residues" evidence="8">
    <location>
        <begin position="651"/>
        <end position="668"/>
    </location>
</feature>
<evidence type="ECO:0000256" key="8">
    <source>
        <dbReference type="SAM" id="MobiDB-lite"/>
    </source>
</evidence>
<dbReference type="OrthoDB" id="207084at2759"/>
<sequence>MKNRFTTLDLISEILELQSLIGMRVNQVYDIDQKTYLIKLHRTEEKVVLLIESGIRIHQTSFERSKNPAPSGFSMKLRKHINNKRLESIRQMGNDRVVELTFGSGDALYRLILELYDKGNLILTDKDYLIMNILRPRLLERGNPNSNKMVVKENYPVKEEKTLFDPSSIKDLLSKAKPSDALKRVVIHSFPYGPALLEHFLLSKNIPPNIKAKDVTDEIITSLEQILSPEHAFTFFSQNEPRIPIIVQKKDGDLFTYSEFHPFAMEQHSKLDSELRIEFPTFDHCIDEFFSKIESQKIDLKTFQQEKLALKKLENVKKDHSERIVKLQHEQNIDKRKGELIELNNDLVENALKVMRSSLANQIAWNDIQELIDDASSNGDPVAKRICKLKLETNNFSLRLSDPYSHTYDSDDEETEALCKEYEVDINIELSAQANARKYYAQKKAAAVKEVRTIQSQSVAIKSAERKTKQTLKEVAAISTIIKARKTFWFEKFYWFISSENYLVIAGRDMQQNEFIIKRYMKTNDIYVHADLHGATSVVIKNPSGKPVPPKTLNEAGTMAICYSAAWDSKMVTNAWWVYSSQVSKTAPTGEYLTTGSFVIRGKKNFLPPCHLVLGFGILFKLEDGSIARHKDERKVRTLIEGEEEITQKIDDDDEEINISDDNMDDESAPLQETELSVIKEEEKNRNNDENYSKKRESDVKPDKTSSNSEDSDHENTDNLETSKMSPTSQTVIDAEEEVESGDDNEISFPDTNVEIGYSKKGEMKVNIQSQTTAETETFSFKDSSNSLKSVSEGVESSMPQKNTQIRGKKGKMKKLKDKYRDQDSDEKEIRMKLLQERTKEGISKKQERKNATLQKEAAKKAARQRTKERQQRKTTIVKKTESKTSGETLEEGDLLEDFDNKVTVSDEVDMLDSLTGIPVDEDELLFCVPIVAPYQVMTNYKFKVKVTPGTGKKGKATKMALSLFALDKSSSGREKDLFKSMKDQDVARNLPGKVKLSGQQAIKNKGKK</sequence>
<dbReference type="EMBL" id="HACA01011861">
    <property type="protein sequence ID" value="CDW29222.1"/>
    <property type="molecule type" value="Transcribed_RNA"/>
</dbReference>
<evidence type="ECO:0000259" key="10">
    <source>
        <dbReference type="Pfam" id="PF11923"/>
    </source>
</evidence>
<evidence type="ECO:0000256" key="6">
    <source>
        <dbReference type="ARBA" id="ARBA00023242"/>
    </source>
</evidence>
<accession>A0A0K2TU66</accession>
<keyword evidence="4" id="KW-0963">Cytoplasm</keyword>
<reference evidence="11" key="1">
    <citation type="submission" date="2014-05" db="EMBL/GenBank/DDBJ databases">
        <authorList>
            <person name="Chronopoulou M."/>
        </authorList>
    </citation>
    <scope>NUCLEOTIDE SEQUENCE</scope>
    <source>
        <tissue evidence="11">Whole organism</tissue>
    </source>
</reference>
<feature type="domain" description="NFACT RNA-binding" evidence="9">
    <location>
        <begin position="492"/>
        <end position="602"/>
    </location>
</feature>
<feature type="compositionally biased region" description="Basic residues" evidence="8">
    <location>
        <begin position="807"/>
        <end position="818"/>
    </location>
</feature>
<dbReference type="PANTHER" id="PTHR15239:SF6">
    <property type="entry name" value="RIBOSOME QUALITY CONTROL COMPLEX SUBUNIT NEMF"/>
    <property type="match status" value="1"/>
</dbReference>
<evidence type="ECO:0000256" key="7">
    <source>
        <dbReference type="SAM" id="Coils"/>
    </source>
</evidence>
<dbReference type="Gene3D" id="2.30.310.10">
    <property type="entry name" value="ibrinogen binding protein from staphylococcus aureus domain"/>
    <property type="match status" value="1"/>
</dbReference>
<dbReference type="InterPro" id="IPR021846">
    <property type="entry name" value="NFACT-C"/>
</dbReference>
<evidence type="ECO:0000259" key="9">
    <source>
        <dbReference type="Pfam" id="PF05670"/>
    </source>
</evidence>
<feature type="compositionally biased region" description="Polar residues" evidence="8">
    <location>
        <begin position="719"/>
        <end position="732"/>
    </location>
</feature>
<dbReference type="AlphaFoldDB" id="A0A0K2TU66"/>
<feature type="region of interest" description="Disordered" evidence="8">
    <location>
        <begin position="646"/>
        <end position="752"/>
    </location>
</feature>
<feature type="domain" description="NFACT protein C-terminal" evidence="10">
    <location>
        <begin position="907"/>
        <end position="997"/>
    </location>
</feature>
<proteinExistence type="inferred from homology"/>